<evidence type="ECO:0000313" key="2">
    <source>
        <dbReference type="EMBL" id="MBB4641892.1"/>
    </source>
</evidence>
<name>A0A840HUG2_9SPHN</name>
<gene>
    <name evidence="2" type="ORF">HNQ99_002210</name>
</gene>
<reference evidence="2 3" key="1">
    <citation type="submission" date="2020-08" db="EMBL/GenBank/DDBJ databases">
        <title>Genomic Encyclopedia of Type Strains, Phase IV (KMG-IV): sequencing the most valuable type-strain genomes for metagenomic binning, comparative biology and taxonomic classification.</title>
        <authorList>
            <person name="Goeker M."/>
        </authorList>
    </citation>
    <scope>NUCLEOTIDE SEQUENCE [LARGE SCALE GENOMIC DNA]</scope>
    <source>
        <strain evidence="2 3">DSM 7465</strain>
    </source>
</reference>
<dbReference type="RefSeq" id="WP_184475683.1">
    <property type="nucleotide sequence ID" value="NZ_JACHOV010000008.1"/>
</dbReference>
<feature type="compositionally biased region" description="Basic and acidic residues" evidence="1">
    <location>
        <begin position="39"/>
        <end position="53"/>
    </location>
</feature>
<evidence type="ECO:0000313" key="3">
    <source>
        <dbReference type="Proteomes" id="UP000575068"/>
    </source>
</evidence>
<evidence type="ECO:0000256" key="1">
    <source>
        <dbReference type="SAM" id="MobiDB-lite"/>
    </source>
</evidence>
<protein>
    <submittedName>
        <fullName evidence="2">Uncharacterized protein</fullName>
    </submittedName>
</protein>
<feature type="region of interest" description="Disordered" evidence="1">
    <location>
        <begin position="1"/>
        <end position="80"/>
    </location>
</feature>
<accession>A0A840HUG2</accession>
<proteinExistence type="predicted"/>
<comment type="caution">
    <text evidence="2">The sequence shown here is derived from an EMBL/GenBank/DDBJ whole genome shotgun (WGS) entry which is preliminary data.</text>
</comment>
<dbReference type="EMBL" id="JACHOV010000008">
    <property type="protein sequence ID" value="MBB4641892.1"/>
    <property type="molecule type" value="Genomic_DNA"/>
</dbReference>
<sequence>MVGKFPNPRAESAKAHDDTEILEGAGEGLSHSGVRGGKVARDVASRDEAKRATGDAGLTRVQKRDKIQPNPARRSNNEGG</sequence>
<organism evidence="2 3">
    <name type="scientific">Rhizorhapis suberifaciens</name>
    <name type="common">corky root of lettuce</name>
    <dbReference type="NCBI Taxonomy" id="13656"/>
    <lineage>
        <taxon>Bacteria</taxon>
        <taxon>Pseudomonadati</taxon>
        <taxon>Pseudomonadota</taxon>
        <taxon>Alphaproteobacteria</taxon>
        <taxon>Sphingomonadales</taxon>
        <taxon>Sphingomonadaceae</taxon>
        <taxon>Rhizorhapis</taxon>
    </lineage>
</organism>
<dbReference type="AlphaFoldDB" id="A0A840HUG2"/>
<keyword evidence="3" id="KW-1185">Reference proteome</keyword>
<dbReference type="Proteomes" id="UP000575068">
    <property type="component" value="Unassembled WGS sequence"/>
</dbReference>